<feature type="signal peptide" evidence="1">
    <location>
        <begin position="1"/>
        <end position="21"/>
    </location>
</feature>
<feature type="chain" id="PRO_5042924452" description="Ecp2 effector protein-like domain-containing protein" evidence="1">
    <location>
        <begin position="22"/>
        <end position="178"/>
    </location>
</feature>
<reference evidence="3" key="2">
    <citation type="submission" date="2023-05" db="EMBL/GenBank/DDBJ databases">
        <authorList>
            <consortium name="Lawrence Berkeley National Laboratory"/>
            <person name="Steindorff A."/>
            <person name="Hensen N."/>
            <person name="Bonometti L."/>
            <person name="Westerberg I."/>
            <person name="Brannstrom I.O."/>
            <person name="Guillou S."/>
            <person name="Cros-Aarteil S."/>
            <person name="Calhoun S."/>
            <person name="Haridas S."/>
            <person name="Kuo A."/>
            <person name="Mondo S."/>
            <person name="Pangilinan J."/>
            <person name="Riley R."/>
            <person name="Labutti K."/>
            <person name="Andreopoulos B."/>
            <person name="Lipzen A."/>
            <person name="Chen C."/>
            <person name="Yanf M."/>
            <person name="Daum C."/>
            <person name="Ng V."/>
            <person name="Clum A."/>
            <person name="Ohm R."/>
            <person name="Martin F."/>
            <person name="Silar P."/>
            <person name="Natvig D."/>
            <person name="Lalanne C."/>
            <person name="Gautier V."/>
            <person name="Ament-Velasquez S.L."/>
            <person name="Kruys A."/>
            <person name="Hutchinson M.I."/>
            <person name="Powell A.J."/>
            <person name="Barry K."/>
            <person name="Miller A.N."/>
            <person name="Grigoriev I.V."/>
            <person name="Debuchy R."/>
            <person name="Gladieux P."/>
            <person name="Thoren M.H."/>
            <person name="Johannesson H."/>
        </authorList>
    </citation>
    <scope>NUCLEOTIDE SEQUENCE</scope>
    <source>
        <strain evidence="3">CBS 731.68</strain>
    </source>
</reference>
<dbReference type="Pfam" id="PF14856">
    <property type="entry name" value="Hce2"/>
    <property type="match status" value="1"/>
</dbReference>
<dbReference type="InterPro" id="IPR029226">
    <property type="entry name" value="Ecp2-like"/>
</dbReference>
<keyword evidence="1" id="KW-0732">Signal</keyword>
<evidence type="ECO:0000259" key="2">
    <source>
        <dbReference type="Pfam" id="PF14856"/>
    </source>
</evidence>
<dbReference type="AlphaFoldDB" id="A0AAN6TSX9"/>
<dbReference type="GeneID" id="87830493"/>
<sequence>MPSLTKLVLALAVLTTTTTLAAPASLTTTTTTTTPHQPRLSKRLEYQPSSGAEDDYCGEANPQYTYGPSAPLASDCKAMYEAHPGPGYWLISASETDNNNWARLAASGSCAFEVRLGSDNRGGKVDFRFGTNDVRFYTRSHAGASQARDGRVSVESPVWCSRKPADGMVAVDWRVAHS</sequence>
<proteinExistence type="predicted"/>
<comment type="caution">
    <text evidence="3">The sequence shown here is derived from an EMBL/GenBank/DDBJ whole genome shotgun (WGS) entry which is preliminary data.</text>
</comment>
<reference evidence="3" key="1">
    <citation type="journal article" date="2023" name="Mol. Phylogenet. Evol.">
        <title>Genome-scale phylogeny and comparative genomics of the fungal order Sordariales.</title>
        <authorList>
            <person name="Hensen N."/>
            <person name="Bonometti L."/>
            <person name="Westerberg I."/>
            <person name="Brannstrom I.O."/>
            <person name="Guillou S."/>
            <person name="Cros-Aarteil S."/>
            <person name="Calhoun S."/>
            <person name="Haridas S."/>
            <person name="Kuo A."/>
            <person name="Mondo S."/>
            <person name="Pangilinan J."/>
            <person name="Riley R."/>
            <person name="LaButti K."/>
            <person name="Andreopoulos B."/>
            <person name="Lipzen A."/>
            <person name="Chen C."/>
            <person name="Yan M."/>
            <person name="Daum C."/>
            <person name="Ng V."/>
            <person name="Clum A."/>
            <person name="Steindorff A."/>
            <person name="Ohm R.A."/>
            <person name="Martin F."/>
            <person name="Silar P."/>
            <person name="Natvig D.O."/>
            <person name="Lalanne C."/>
            <person name="Gautier V."/>
            <person name="Ament-Velasquez S.L."/>
            <person name="Kruys A."/>
            <person name="Hutchinson M.I."/>
            <person name="Powell A.J."/>
            <person name="Barry K."/>
            <person name="Miller A.N."/>
            <person name="Grigoriev I.V."/>
            <person name="Debuchy R."/>
            <person name="Gladieux P."/>
            <person name="Hiltunen Thoren M."/>
            <person name="Johannesson H."/>
        </authorList>
    </citation>
    <scope>NUCLEOTIDE SEQUENCE</scope>
    <source>
        <strain evidence="3">CBS 731.68</strain>
    </source>
</reference>
<evidence type="ECO:0000256" key="1">
    <source>
        <dbReference type="SAM" id="SignalP"/>
    </source>
</evidence>
<accession>A0AAN6TSX9</accession>
<organism evidence="3 4">
    <name type="scientific">Parathielavia appendiculata</name>
    <dbReference type="NCBI Taxonomy" id="2587402"/>
    <lineage>
        <taxon>Eukaryota</taxon>
        <taxon>Fungi</taxon>
        <taxon>Dikarya</taxon>
        <taxon>Ascomycota</taxon>
        <taxon>Pezizomycotina</taxon>
        <taxon>Sordariomycetes</taxon>
        <taxon>Sordariomycetidae</taxon>
        <taxon>Sordariales</taxon>
        <taxon>Chaetomiaceae</taxon>
        <taxon>Parathielavia</taxon>
    </lineage>
</organism>
<dbReference type="Proteomes" id="UP001302602">
    <property type="component" value="Unassembled WGS sequence"/>
</dbReference>
<dbReference type="RefSeq" id="XP_062643874.1">
    <property type="nucleotide sequence ID" value="XM_062793724.1"/>
</dbReference>
<name>A0AAN6TSX9_9PEZI</name>
<protein>
    <recommendedName>
        <fullName evidence="2">Ecp2 effector protein-like domain-containing protein</fullName>
    </recommendedName>
</protein>
<dbReference type="EMBL" id="MU853241">
    <property type="protein sequence ID" value="KAK4120102.1"/>
    <property type="molecule type" value="Genomic_DNA"/>
</dbReference>
<gene>
    <name evidence="3" type="ORF">N657DRAFT_649449</name>
</gene>
<evidence type="ECO:0000313" key="3">
    <source>
        <dbReference type="EMBL" id="KAK4120102.1"/>
    </source>
</evidence>
<evidence type="ECO:0000313" key="4">
    <source>
        <dbReference type="Proteomes" id="UP001302602"/>
    </source>
</evidence>
<keyword evidence="4" id="KW-1185">Reference proteome</keyword>
<feature type="domain" description="Ecp2 effector protein-like" evidence="2">
    <location>
        <begin position="56"/>
        <end position="160"/>
    </location>
</feature>